<dbReference type="EMBL" id="AHAT01016712">
    <property type="status" value="NOT_ANNOTATED_CDS"/>
    <property type="molecule type" value="Genomic_DNA"/>
</dbReference>
<dbReference type="PANTHER" id="PTHR11860:SF111">
    <property type="entry name" value="IMMUNOGLOBULIN SUBTYPE DOMAIN-CONTAINING PROTEIN"/>
    <property type="match status" value="1"/>
</dbReference>
<feature type="chain" id="PRO_5012859090" description="Immunoglobulin domain-containing protein" evidence="4">
    <location>
        <begin position="16"/>
        <end position="121"/>
    </location>
</feature>
<dbReference type="InterPro" id="IPR013783">
    <property type="entry name" value="Ig-like_fold"/>
</dbReference>
<dbReference type="GO" id="GO:0004888">
    <property type="term" value="F:transmembrane signaling receptor activity"/>
    <property type="evidence" value="ECO:0000318"/>
    <property type="project" value="GO_Central"/>
</dbReference>
<keyword evidence="2" id="KW-0812">Transmembrane</keyword>
<evidence type="ECO:0000313" key="6">
    <source>
        <dbReference type="Ensembl" id="ENSLOCP00000014457.1"/>
    </source>
</evidence>
<sequence length="121" mass="13338">MKVLTLLAILSGAHSLTVVGPEEVRSWVHDTVTVHCRYGQSHRDHVKYWCKGRFPASCSALVKTDGSVTNKRTSISDDQSEGEFTVTMKKLSVEDDGWYHCGISVPGVFGFDETASVYISV</sequence>
<keyword evidence="7" id="KW-1185">Reference proteome</keyword>
<dbReference type="eggNOG" id="ENOG502SURU">
    <property type="taxonomic scope" value="Eukaryota"/>
</dbReference>
<evidence type="ECO:0000256" key="2">
    <source>
        <dbReference type="ARBA" id="ARBA00022692"/>
    </source>
</evidence>
<evidence type="ECO:0000256" key="4">
    <source>
        <dbReference type="SAM" id="SignalP"/>
    </source>
</evidence>
<protein>
    <recommendedName>
        <fullName evidence="5">Immunoglobulin domain-containing protein</fullName>
    </recommendedName>
</protein>
<proteinExistence type="predicted"/>
<dbReference type="InterPro" id="IPR003599">
    <property type="entry name" value="Ig_sub"/>
</dbReference>
<evidence type="ECO:0000256" key="1">
    <source>
        <dbReference type="ARBA" id="ARBA00004370"/>
    </source>
</evidence>
<dbReference type="SMART" id="SM00409">
    <property type="entry name" value="IG"/>
    <property type="match status" value="1"/>
</dbReference>
<dbReference type="InterPro" id="IPR050671">
    <property type="entry name" value="CD300_family_receptors"/>
</dbReference>
<organism evidence="6 7">
    <name type="scientific">Lepisosteus oculatus</name>
    <name type="common">Spotted gar</name>
    <dbReference type="NCBI Taxonomy" id="7918"/>
    <lineage>
        <taxon>Eukaryota</taxon>
        <taxon>Metazoa</taxon>
        <taxon>Chordata</taxon>
        <taxon>Craniata</taxon>
        <taxon>Vertebrata</taxon>
        <taxon>Euteleostomi</taxon>
        <taxon>Actinopterygii</taxon>
        <taxon>Neopterygii</taxon>
        <taxon>Holostei</taxon>
        <taxon>Semionotiformes</taxon>
        <taxon>Lepisosteidae</taxon>
        <taxon>Lepisosteus</taxon>
    </lineage>
</organism>
<dbReference type="Bgee" id="ENSLOCG00000011758">
    <property type="expression patterns" value="Expressed in bone element and 8 other cell types or tissues"/>
</dbReference>
<name>W5N1E8_LEPOC</name>
<dbReference type="SUPFAM" id="SSF48726">
    <property type="entry name" value="Immunoglobulin"/>
    <property type="match status" value="1"/>
</dbReference>
<dbReference type="Gene3D" id="2.60.40.10">
    <property type="entry name" value="Immunoglobulins"/>
    <property type="match status" value="1"/>
</dbReference>
<dbReference type="Pfam" id="PF07686">
    <property type="entry name" value="V-set"/>
    <property type="match status" value="1"/>
</dbReference>
<evidence type="ECO:0000259" key="5">
    <source>
        <dbReference type="SMART" id="SM00409"/>
    </source>
</evidence>
<reference evidence="7" key="1">
    <citation type="submission" date="2011-12" db="EMBL/GenBank/DDBJ databases">
        <title>The Draft Genome of Lepisosteus oculatus.</title>
        <authorList>
            <consortium name="The Broad Institute Genome Assembly &amp; Analysis Group"/>
            <consortium name="Computational R&amp;D Group"/>
            <consortium name="and Sequencing Platform"/>
            <person name="Di Palma F."/>
            <person name="Alfoldi J."/>
            <person name="Johnson J."/>
            <person name="Berlin A."/>
            <person name="Gnerre S."/>
            <person name="Jaffe D."/>
            <person name="MacCallum I."/>
            <person name="Young S."/>
            <person name="Walker B.J."/>
            <person name="Lander E.S."/>
            <person name="Lindblad-Toh K."/>
        </authorList>
    </citation>
    <scope>NUCLEOTIDE SEQUENCE [LARGE SCALE GENOMIC DNA]</scope>
</reference>
<dbReference type="Proteomes" id="UP000018468">
    <property type="component" value="Linkage group LG3"/>
</dbReference>
<feature type="signal peptide" evidence="4">
    <location>
        <begin position="1"/>
        <end position="15"/>
    </location>
</feature>
<dbReference type="GO" id="GO:0007165">
    <property type="term" value="P:signal transduction"/>
    <property type="evidence" value="ECO:0000318"/>
    <property type="project" value="GO_Central"/>
</dbReference>
<evidence type="ECO:0000313" key="7">
    <source>
        <dbReference type="Proteomes" id="UP000018468"/>
    </source>
</evidence>
<dbReference type="STRING" id="7918.ENSLOCP00000014457"/>
<dbReference type="PANTHER" id="PTHR11860">
    <property type="entry name" value="POLYMERIC-IMMUNOGLOBULIN RECEPTOR"/>
    <property type="match status" value="1"/>
</dbReference>
<dbReference type="GeneTree" id="ENSGT00940000154332"/>
<dbReference type="OMA" id="LYISAIH"/>
<dbReference type="GO" id="GO:0005886">
    <property type="term" value="C:plasma membrane"/>
    <property type="evidence" value="ECO:0000318"/>
    <property type="project" value="GO_Central"/>
</dbReference>
<dbReference type="HOGENOM" id="CLU_051023_4_2_1"/>
<dbReference type="InParanoid" id="W5N1E8"/>
<dbReference type="InterPro" id="IPR013106">
    <property type="entry name" value="Ig_V-set"/>
</dbReference>
<dbReference type="CDD" id="cd05716">
    <property type="entry name" value="IgV_pIgR_like"/>
    <property type="match status" value="1"/>
</dbReference>
<dbReference type="InterPro" id="IPR036179">
    <property type="entry name" value="Ig-like_dom_sf"/>
</dbReference>
<reference evidence="6" key="2">
    <citation type="submission" date="2025-08" db="UniProtKB">
        <authorList>
            <consortium name="Ensembl"/>
        </authorList>
    </citation>
    <scope>IDENTIFICATION</scope>
</reference>
<reference evidence="6" key="3">
    <citation type="submission" date="2025-09" db="UniProtKB">
        <authorList>
            <consortium name="Ensembl"/>
        </authorList>
    </citation>
    <scope>IDENTIFICATION</scope>
</reference>
<dbReference type="Ensembl" id="ENSLOCT00000014486.1">
    <property type="protein sequence ID" value="ENSLOCP00000014457.1"/>
    <property type="gene ID" value="ENSLOCG00000011758.1"/>
</dbReference>
<comment type="subcellular location">
    <subcellularLocation>
        <location evidence="1">Membrane</location>
    </subcellularLocation>
</comment>
<feature type="domain" description="Immunoglobulin" evidence="5">
    <location>
        <begin position="21"/>
        <end position="120"/>
    </location>
</feature>
<keyword evidence="3" id="KW-0472">Membrane</keyword>
<accession>W5N1E8</accession>
<keyword evidence="4" id="KW-0732">Signal</keyword>
<dbReference type="AlphaFoldDB" id="W5N1E8"/>
<evidence type="ECO:0000256" key="3">
    <source>
        <dbReference type="ARBA" id="ARBA00023136"/>
    </source>
</evidence>